<accession>A0ABT7LKP8</accession>
<evidence type="ECO:0000259" key="7">
    <source>
        <dbReference type="Pfam" id="PF04138"/>
    </source>
</evidence>
<evidence type="ECO:0000256" key="1">
    <source>
        <dbReference type="ARBA" id="ARBA00004141"/>
    </source>
</evidence>
<gene>
    <name evidence="8" type="ORF">QRD43_16115</name>
</gene>
<dbReference type="PANTHER" id="PTHR38459">
    <property type="entry name" value="PROPHAGE BACTOPRENOL-LINKED GLUCOSE TRANSLOCASE HOMOLOG"/>
    <property type="match status" value="1"/>
</dbReference>
<evidence type="ECO:0000313" key="8">
    <source>
        <dbReference type="EMBL" id="MDL5033440.1"/>
    </source>
</evidence>
<keyword evidence="4 6" id="KW-1133">Transmembrane helix</keyword>
<comment type="caution">
    <text evidence="8">The sequence shown here is derived from an EMBL/GenBank/DDBJ whole genome shotgun (WGS) entry which is preliminary data.</text>
</comment>
<sequence length="128" mass="14018">MKSLLWFGAVGGSAAAVHFAVVWLLVGSWQWPALAANVMGFLLAFGVSFVGHHRLTFAAQQADGRQALPRFFGVALLGFACNELLYALLLACGVEYRLALVVVLLAVAAMTWWLGRHWAFRRRREGAS</sequence>
<dbReference type="InterPro" id="IPR051401">
    <property type="entry name" value="GtrA_CellWall_Glycosyl"/>
</dbReference>
<dbReference type="Pfam" id="PF04138">
    <property type="entry name" value="GtrA_DPMS_TM"/>
    <property type="match status" value="1"/>
</dbReference>
<dbReference type="Proteomes" id="UP001238603">
    <property type="component" value="Unassembled WGS sequence"/>
</dbReference>
<evidence type="ECO:0000256" key="2">
    <source>
        <dbReference type="ARBA" id="ARBA00009399"/>
    </source>
</evidence>
<feature type="transmembrane region" description="Helical" evidence="6">
    <location>
        <begin position="71"/>
        <end position="90"/>
    </location>
</feature>
<comment type="similarity">
    <text evidence="2">Belongs to the GtrA family.</text>
</comment>
<keyword evidence="9" id="KW-1185">Reference proteome</keyword>
<proteinExistence type="inferred from homology"/>
<protein>
    <submittedName>
        <fullName evidence="8">GtrA family protein</fullName>
    </submittedName>
</protein>
<comment type="subcellular location">
    <subcellularLocation>
        <location evidence="1">Membrane</location>
        <topology evidence="1">Multi-pass membrane protein</topology>
    </subcellularLocation>
</comment>
<evidence type="ECO:0000256" key="6">
    <source>
        <dbReference type="SAM" id="Phobius"/>
    </source>
</evidence>
<keyword evidence="3 6" id="KW-0812">Transmembrane</keyword>
<feature type="transmembrane region" description="Helical" evidence="6">
    <location>
        <begin position="96"/>
        <end position="115"/>
    </location>
</feature>
<dbReference type="PANTHER" id="PTHR38459:SF1">
    <property type="entry name" value="PROPHAGE BACTOPRENOL-LINKED GLUCOSE TRANSLOCASE HOMOLOG"/>
    <property type="match status" value="1"/>
</dbReference>
<reference evidence="8 9" key="1">
    <citation type="submission" date="2023-06" db="EMBL/GenBank/DDBJ databases">
        <title>Pelomonas sp. APW6 16S ribosomal RNA gene genome sequencing and assembly.</title>
        <authorList>
            <person name="Woo H."/>
        </authorList>
    </citation>
    <scope>NUCLEOTIDE SEQUENCE [LARGE SCALE GENOMIC DNA]</scope>
    <source>
        <strain evidence="8 9">APW6</strain>
    </source>
</reference>
<feature type="domain" description="GtrA/DPMS transmembrane" evidence="7">
    <location>
        <begin position="7"/>
        <end position="120"/>
    </location>
</feature>
<feature type="transmembrane region" description="Helical" evidence="6">
    <location>
        <begin position="29"/>
        <end position="50"/>
    </location>
</feature>
<dbReference type="EMBL" id="JASVDS010000004">
    <property type="protein sequence ID" value="MDL5033440.1"/>
    <property type="molecule type" value="Genomic_DNA"/>
</dbReference>
<evidence type="ECO:0000256" key="3">
    <source>
        <dbReference type="ARBA" id="ARBA00022692"/>
    </source>
</evidence>
<evidence type="ECO:0000256" key="4">
    <source>
        <dbReference type="ARBA" id="ARBA00022989"/>
    </source>
</evidence>
<keyword evidence="5 6" id="KW-0472">Membrane</keyword>
<evidence type="ECO:0000256" key="5">
    <source>
        <dbReference type="ARBA" id="ARBA00023136"/>
    </source>
</evidence>
<name>A0ABT7LKP8_9BURK</name>
<dbReference type="InterPro" id="IPR007267">
    <property type="entry name" value="GtrA_DPMS_TM"/>
</dbReference>
<dbReference type="RefSeq" id="WP_285983516.1">
    <property type="nucleotide sequence ID" value="NZ_JASVDS010000004.1"/>
</dbReference>
<organism evidence="8 9">
    <name type="scientific">Roseateles subflavus</name>
    <dbReference type="NCBI Taxonomy" id="3053353"/>
    <lineage>
        <taxon>Bacteria</taxon>
        <taxon>Pseudomonadati</taxon>
        <taxon>Pseudomonadota</taxon>
        <taxon>Betaproteobacteria</taxon>
        <taxon>Burkholderiales</taxon>
        <taxon>Sphaerotilaceae</taxon>
        <taxon>Roseateles</taxon>
    </lineage>
</organism>
<evidence type="ECO:0000313" key="9">
    <source>
        <dbReference type="Proteomes" id="UP001238603"/>
    </source>
</evidence>